<sequence length="363" mass="40887">MIPIAVPAPATEIGELTNVGIPADQVTWSRVTITSDRWIAVTVFNLKDGSISYAGQTSADSVLMNPSEPVIALKAEQRFEVFNVETKLLLTKTKVHDPVHFWTWLTPEILAIITDTTVYHWHLFKTKDSQPEKVFCRHSRLAFSEITSYKADVNLRWFAITGLTPEEDKISGLTQLYNMDEDITQCIACHAVCFDTYKFAGNNSRSTVFCVGSRDIHNHGKVHVIELGPYKQGNFALRNTYDHIHFEPDEEHYDFPVALHVSKEFGLVFLLTKYGYLYLCDMETSTCLCSTKVAEDIIFTSTLNTETQGIIGVTRSGQVLAVDIKKDTLIDYVRDTAKKGNQADRLERAIITINEPGTSRKLP</sequence>
<dbReference type="PANTHER" id="PTHR10292">
    <property type="entry name" value="CLATHRIN HEAVY CHAIN RELATED"/>
    <property type="match status" value="1"/>
</dbReference>
<dbReference type="Gene3D" id="2.130.10.110">
    <property type="entry name" value="Clathrin heavy-chain terminal domain"/>
    <property type="match status" value="1"/>
</dbReference>
<dbReference type="PANTHER" id="PTHR10292:SF1">
    <property type="entry name" value="CLATHRIN HEAVY CHAIN"/>
    <property type="match status" value="1"/>
</dbReference>
<reference evidence="1" key="1">
    <citation type="submission" date="2022-11" db="EMBL/GenBank/DDBJ databases">
        <title>Centuries of genome instability and evolution in soft-shell clam transmissible cancer (bioRxiv).</title>
        <authorList>
            <person name="Hart S.F.M."/>
            <person name="Yonemitsu M.A."/>
            <person name="Giersch R.M."/>
            <person name="Beal B.F."/>
            <person name="Arriagada G."/>
            <person name="Davis B.W."/>
            <person name="Ostrander E.A."/>
            <person name="Goff S.P."/>
            <person name="Metzger M.J."/>
        </authorList>
    </citation>
    <scope>NUCLEOTIDE SEQUENCE</scope>
    <source>
        <strain evidence="1">MELC-2E11</strain>
        <tissue evidence="1">Siphon/mantle</tissue>
    </source>
</reference>
<proteinExistence type="predicted"/>
<protein>
    <submittedName>
        <fullName evidence="1">CLH1-like protein</fullName>
    </submittedName>
</protein>
<keyword evidence="2" id="KW-1185">Reference proteome</keyword>
<gene>
    <name evidence="1" type="ORF">MAR_009320</name>
</gene>
<dbReference type="EMBL" id="CP111015">
    <property type="protein sequence ID" value="WAR02762.1"/>
    <property type="molecule type" value="Genomic_DNA"/>
</dbReference>
<evidence type="ECO:0000313" key="2">
    <source>
        <dbReference type="Proteomes" id="UP001164746"/>
    </source>
</evidence>
<accession>A0ABY7E1C6</accession>
<organism evidence="1 2">
    <name type="scientific">Mya arenaria</name>
    <name type="common">Soft-shell clam</name>
    <dbReference type="NCBI Taxonomy" id="6604"/>
    <lineage>
        <taxon>Eukaryota</taxon>
        <taxon>Metazoa</taxon>
        <taxon>Spiralia</taxon>
        <taxon>Lophotrochozoa</taxon>
        <taxon>Mollusca</taxon>
        <taxon>Bivalvia</taxon>
        <taxon>Autobranchia</taxon>
        <taxon>Heteroconchia</taxon>
        <taxon>Euheterodonta</taxon>
        <taxon>Imparidentia</taxon>
        <taxon>Neoheterodontei</taxon>
        <taxon>Myida</taxon>
        <taxon>Myoidea</taxon>
        <taxon>Myidae</taxon>
        <taxon>Mya</taxon>
    </lineage>
</organism>
<evidence type="ECO:0000313" key="1">
    <source>
        <dbReference type="EMBL" id="WAR02762.1"/>
    </source>
</evidence>
<name>A0ABY7E1C6_MYAAR</name>
<dbReference type="Proteomes" id="UP001164746">
    <property type="component" value="Chromosome 4"/>
</dbReference>
<dbReference type="SUPFAM" id="SSF50989">
    <property type="entry name" value="Clathrin heavy-chain terminal domain"/>
    <property type="match status" value="1"/>
</dbReference>
<dbReference type="InterPro" id="IPR016025">
    <property type="entry name" value="Clathrin_H-chain_N"/>
</dbReference>